<name>A0A819XK27_9BILA</name>
<evidence type="ECO:0000313" key="2">
    <source>
        <dbReference type="Proteomes" id="UP000663823"/>
    </source>
</evidence>
<dbReference type="AlphaFoldDB" id="A0A819XK27"/>
<evidence type="ECO:0000313" key="1">
    <source>
        <dbReference type="EMBL" id="CAF4142052.1"/>
    </source>
</evidence>
<organism evidence="1 2">
    <name type="scientific">Rotaria sordida</name>
    <dbReference type="NCBI Taxonomy" id="392033"/>
    <lineage>
        <taxon>Eukaryota</taxon>
        <taxon>Metazoa</taxon>
        <taxon>Spiralia</taxon>
        <taxon>Gnathifera</taxon>
        <taxon>Rotifera</taxon>
        <taxon>Eurotatoria</taxon>
        <taxon>Bdelloidea</taxon>
        <taxon>Philodinida</taxon>
        <taxon>Philodinidae</taxon>
        <taxon>Rotaria</taxon>
    </lineage>
</organism>
<proteinExistence type="predicted"/>
<reference evidence="1" key="1">
    <citation type="submission" date="2021-02" db="EMBL/GenBank/DDBJ databases">
        <authorList>
            <person name="Nowell W R."/>
        </authorList>
    </citation>
    <scope>NUCLEOTIDE SEQUENCE</scope>
</reference>
<gene>
    <name evidence="1" type="ORF">OTI717_LOCUS35790</name>
</gene>
<dbReference type="EMBL" id="CAJOAX010014278">
    <property type="protein sequence ID" value="CAF4142052.1"/>
    <property type="molecule type" value="Genomic_DNA"/>
</dbReference>
<dbReference type="Proteomes" id="UP000663823">
    <property type="component" value="Unassembled WGS sequence"/>
</dbReference>
<sequence>MEFVGTKYPKQLFKQKPIRAEFSYEIKNENFCSSVKPHALIFVVSKSSNYDSRNAIRRTWGNFARITSLNKFSHLYLKLFFLIDIDETRLISISLEQTLF</sequence>
<evidence type="ECO:0008006" key="3">
    <source>
        <dbReference type="Google" id="ProtNLM"/>
    </source>
</evidence>
<comment type="caution">
    <text evidence="1">The sequence shown here is derived from an EMBL/GenBank/DDBJ whole genome shotgun (WGS) entry which is preliminary data.</text>
</comment>
<protein>
    <recommendedName>
        <fullName evidence="3">Hexosyltransferase</fullName>
    </recommendedName>
</protein>
<accession>A0A819XK27</accession>